<accession>A0A0S3PXL5</accession>
<dbReference type="KEGG" id="vgo:GJW-30_1_03207"/>
<keyword evidence="1" id="KW-0812">Transmembrane</keyword>
<dbReference type="RefSeq" id="WP_130364531.1">
    <property type="nucleotide sequence ID" value="NZ_JAASRT010000001.1"/>
</dbReference>
<name>A0A0S3PXL5_9BRAD</name>
<proteinExistence type="predicted"/>
<protein>
    <submittedName>
        <fullName evidence="2">Uncharacterized protein</fullName>
    </submittedName>
</protein>
<dbReference type="EMBL" id="AP014946">
    <property type="protein sequence ID" value="BAT60658.1"/>
    <property type="molecule type" value="Genomic_DNA"/>
</dbReference>
<evidence type="ECO:0000313" key="3">
    <source>
        <dbReference type="Proteomes" id="UP000236884"/>
    </source>
</evidence>
<evidence type="ECO:0000313" key="2">
    <source>
        <dbReference type="EMBL" id="BAT60658.1"/>
    </source>
</evidence>
<sequence length="253" mass="27746">MSDTPQSILNETLRDAPRSFTTYLEASAKAAPLATLLTLLLTLAFESGYFLVIDIQLMPLMGVTDYLRNAAPLFLFAMVVLAFSPMLFELIRRSKLEAANEGNQSPPPRWVFNERGEYTWRGRALIALIPIALATLIAWAISAVALLVIAVPVFMAFNVTDKKSWGPFTATLVVSLALGVAFAFGAATAIKNMKGGSPIEVTSADDKTGKPETVLLLKILDKGLLVARIPNREIEFRKWESIGKVLTRSTWPF</sequence>
<feature type="transmembrane region" description="Helical" evidence="1">
    <location>
        <begin position="33"/>
        <end position="53"/>
    </location>
</feature>
<reference evidence="2 3" key="1">
    <citation type="submission" date="2015-08" db="EMBL/GenBank/DDBJ databases">
        <title>Investigation of the bacterial diversity of lava forest soil.</title>
        <authorList>
            <person name="Lee J.S."/>
        </authorList>
    </citation>
    <scope>NUCLEOTIDE SEQUENCE [LARGE SCALE GENOMIC DNA]</scope>
    <source>
        <strain evidence="2 3">GJW-30</strain>
    </source>
</reference>
<dbReference type="AlphaFoldDB" id="A0A0S3PXL5"/>
<keyword evidence="1" id="KW-0472">Membrane</keyword>
<keyword evidence="1" id="KW-1133">Transmembrane helix</keyword>
<feature type="transmembrane region" description="Helical" evidence="1">
    <location>
        <begin position="169"/>
        <end position="190"/>
    </location>
</feature>
<keyword evidence="3" id="KW-1185">Reference proteome</keyword>
<organism evidence="2 3">
    <name type="scientific">Variibacter gotjawalensis</name>
    <dbReference type="NCBI Taxonomy" id="1333996"/>
    <lineage>
        <taxon>Bacteria</taxon>
        <taxon>Pseudomonadati</taxon>
        <taxon>Pseudomonadota</taxon>
        <taxon>Alphaproteobacteria</taxon>
        <taxon>Hyphomicrobiales</taxon>
        <taxon>Nitrobacteraceae</taxon>
        <taxon>Variibacter</taxon>
    </lineage>
</organism>
<evidence type="ECO:0000256" key="1">
    <source>
        <dbReference type="SAM" id="Phobius"/>
    </source>
</evidence>
<feature type="transmembrane region" description="Helical" evidence="1">
    <location>
        <begin position="73"/>
        <end position="91"/>
    </location>
</feature>
<gene>
    <name evidence="2" type="ORF">GJW-30_1_03207</name>
</gene>
<dbReference type="Proteomes" id="UP000236884">
    <property type="component" value="Chromosome"/>
</dbReference>
<feature type="transmembrane region" description="Helical" evidence="1">
    <location>
        <begin position="124"/>
        <end position="157"/>
    </location>
</feature>